<comment type="caution">
    <text evidence="1">The sequence shown here is derived from an EMBL/GenBank/DDBJ whole genome shotgun (WGS) entry which is preliminary data.</text>
</comment>
<reference evidence="1 2" key="1">
    <citation type="submission" date="2019-08" db="EMBL/GenBank/DDBJ databases">
        <title>A chromosome-level genome assembly, high-density linkage maps, and genome scans reveal the genomic architecture of hybrid incompatibilities underlying speciation via character displacement in darters (Percidae: Etheostominae).</title>
        <authorList>
            <person name="Moran R.L."/>
            <person name="Catchen J.M."/>
            <person name="Fuller R.C."/>
        </authorList>
    </citation>
    <scope>NUCLEOTIDE SEQUENCE [LARGE SCALE GENOMIC DNA]</scope>
    <source>
        <strain evidence="1">EspeVRDwgs_2016</strain>
        <tissue evidence="1">Muscle</tissue>
    </source>
</reference>
<evidence type="ECO:0000313" key="2">
    <source>
        <dbReference type="Proteomes" id="UP000327493"/>
    </source>
</evidence>
<keyword evidence="2" id="KW-1185">Reference proteome</keyword>
<gene>
    <name evidence="1" type="ORF">FQN60_002107</name>
</gene>
<feature type="non-terminal residue" evidence="1">
    <location>
        <position position="66"/>
    </location>
</feature>
<proteinExistence type="predicted"/>
<dbReference type="AlphaFoldDB" id="A0A5J5DBW8"/>
<dbReference type="EMBL" id="VOFY01000007">
    <property type="protein sequence ID" value="KAA8591164.1"/>
    <property type="molecule type" value="Genomic_DNA"/>
</dbReference>
<accession>A0A5J5DBW8</accession>
<dbReference type="Proteomes" id="UP000327493">
    <property type="component" value="Chromosome 7"/>
</dbReference>
<organism evidence="1 2">
    <name type="scientific">Etheostoma spectabile</name>
    <name type="common">orangethroat darter</name>
    <dbReference type="NCBI Taxonomy" id="54343"/>
    <lineage>
        <taxon>Eukaryota</taxon>
        <taxon>Metazoa</taxon>
        <taxon>Chordata</taxon>
        <taxon>Craniata</taxon>
        <taxon>Vertebrata</taxon>
        <taxon>Euteleostomi</taxon>
        <taxon>Actinopterygii</taxon>
        <taxon>Neopterygii</taxon>
        <taxon>Teleostei</taxon>
        <taxon>Neoteleostei</taxon>
        <taxon>Acanthomorphata</taxon>
        <taxon>Eupercaria</taxon>
        <taxon>Perciformes</taxon>
        <taxon>Percoidei</taxon>
        <taxon>Percidae</taxon>
        <taxon>Etheostomatinae</taxon>
        <taxon>Etheostoma</taxon>
    </lineage>
</organism>
<protein>
    <submittedName>
        <fullName evidence="1">Uncharacterized protein</fullName>
    </submittedName>
</protein>
<evidence type="ECO:0000313" key="1">
    <source>
        <dbReference type="EMBL" id="KAA8591164.1"/>
    </source>
</evidence>
<sequence length="66" mass="7435">MDLCRRSVRVALGRDRLGITEHYAHADPGDALTVTMLVYLLQFVECSDIKTMFAPIPLSNQTLIEK</sequence>
<name>A0A5J5DBW8_9PERO</name>